<protein>
    <submittedName>
        <fullName evidence="1">Secreted protein</fullName>
    </submittedName>
</protein>
<comment type="caution">
    <text evidence="1">The sequence shown here is derived from an EMBL/GenBank/DDBJ whole genome shotgun (WGS) entry which is preliminary data.</text>
</comment>
<reference evidence="1" key="1">
    <citation type="journal article" date="2012" name="PLoS ONE">
        <title>Gene sets for utilization of primary and secondary nutrition supplies in the distal gut of endangered iberian lynx.</title>
        <authorList>
            <person name="Alcaide M."/>
            <person name="Messina E."/>
            <person name="Richter M."/>
            <person name="Bargiela R."/>
            <person name="Peplies J."/>
            <person name="Huws S.A."/>
            <person name="Newbold C.J."/>
            <person name="Golyshin P.N."/>
            <person name="Simon M.A."/>
            <person name="Lopez G."/>
            <person name="Yakimov M.M."/>
            <person name="Ferrer M."/>
        </authorList>
    </citation>
    <scope>NUCLEOTIDE SEQUENCE</scope>
</reference>
<dbReference type="EMBL" id="AMCI01002573">
    <property type="protein sequence ID" value="EJX02360.1"/>
    <property type="molecule type" value="Genomic_DNA"/>
</dbReference>
<accession>J9GQL7</accession>
<gene>
    <name evidence="1" type="ORF">EVA_09534</name>
</gene>
<organism evidence="1">
    <name type="scientific">gut metagenome</name>
    <dbReference type="NCBI Taxonomy" id="749906"/>
    <lineage>
        <taxon>unclassified sequences</taxon>
        <taxon>metagenomes</taxon>
        <taxon>organismal metagenomes</taxon>
    </lineage>
</organism>
<name>J9GQL7_9ZZZZ</name>
<evidence type="ECO:0000313" key="1">
    <source>
        <dbReference type="EMBL" id="EJX02360.1"/>
    </source>
</evidence>
<dbReference type="AlphaFoldDB" id="J9GQL7"/>
<sequence length="39" mass="4204">MRSYSGSVCLSIYFAPYSAASPGFISGISSIKPDTYCYI</sequence>
<proteinExistence type="predicted"/>